<dbReference type="AlphaFoldDB" id="A0A5M8Q634"/>
<dbReference type="RefSeq" id="WP_149100440.1">
    <property type="nucleotide sequence ID" value="NZ_BMMG01000008.1"/>
</dbReference>
<name>A0A5M8Q634_9BACT</name>
<accession>A0A5M8Q634</accession>
<evidence type="ECO:0008006" key="5">
    <source>
        <dbReference type="Google" id="ProtNLM"/>
    </source>
</evidence>
<comment type="caution">
    <text evidence="1">The sequence shown here is derived from an EMBL/GenBank/DDBJ whole genome shotgun (WGS) entry which is preliminary data.</text>
</comment>
<evidence type="ECO:0000313" key="2">
    <source>
        <dbReference type="EMBL" id="MFA1773247.1"/>
    </source>
</evidence>
<gene>
    <name evidence="2" type="ORF">ACD591_18240</name>
    <name evidence="1" type="ORF">FOE74_20160</name>
</gene>
<dbReference type="OrthoDB" id="894043at2"/>
<organism evidence="1 3">
    <name type="scientific">Rufibacter glacialis</name>
    <dbReference type="NCBI Taxonomy" id="1259555"/>
    <lineage>
        <taxon>Bacteria</taxon>
        <taxon>Pseudomonadati</taxon>
        <taxon>Bacteroidota</taxon>
        <taxon>Cytophagia</taxon>
        <taxon>Cytophagales</taxon>
        <taxon>Hymenobacteraceae</taxon>
        <taxon>Rufibacter</taxon>
    </lineage>
</organism>
<proteinExistence type="predicted"/>
<reference evidence="2 4" key="3">
    <citation type="submission" date="2024-08" db="EMBL/GenBank/DDBJ databases">
        <authorList>
            <person name="Wei W."/>
        </authorList>
    </citation>
    <scope>NUCLEOTIDE SEQUENCE [LARGE SCALE GENOMIC DNA]</scope>
    <source>
        <strain evidence="2 4">XU2</strain>
    </source>
</reference>
<reference evidence="1 3" key="2">
    <citation type="submission" date="2019-09" db="EMBL/GenBank/DDBJ databases">
        <title>A bacterium isolated from glacier soil.</title>
        <authorList>
            <person name="Liu Q."/>
        </authorList>
    </citation>
    <scope>NUCLEOTIDE SEQUENCE [LARGE SCALE GENOMIC DNA]</scope>
    <source>
        <strain evidence="1 3">MDT1-10-3</strain>
    </source>
</reference>
<evidence type="ECO:0000313" key="1">
    <source>
        <dbReference type="EMBL" id="KAA6430783.1"/>
    </source>
</evidence>
<sequence length="113" mass="12952">MELEEFNDLEEALAFLQSQGYTHTFHCDQNGWKCKETGQVYAPDQVALERCHRFQRWRRAHKVAVLYQVSVQDGTKGVIIDCCSTYGNALAGEYLLQMKLRQIKSEASGPLRP</sequence>
<dbReference type="Proteomes" id="UP001570846">
    <property type="component" value="Unassembled WGS sequence"/>
</dbReference>
<dbReference type="EMBL" id="JBGOGF010000011">
    <property type="protein sequence ID" value="MFA1773247.1"/>
    <property type="molecule type" value="Genomic_DNA"/>
</dbReference>
<keyword evidence="4" id="KW-1185">Reference proteome</keyword>
<protein>
    <recommendedName>
        <fullName evidence="5">Phosphoribosylpyrophosphate synthetase</fullName>
    </recommendedName>
</protein>
<reference evidence="1 3" key="1">
    <citation type="submission" date="2019-07" db="EMBL/GenBank/DDBJ databases">
        <authorList>
            <person name="Qu J.-H."/>
        </authorList>
    </citation>
    <scope>NUCLEOTIDE SEQUENCE [LARGE SCALE GENOMIC DNA]</scope>
    <source>
        <strain evidence="1 3">MDT1-10-3</strain>
    </source>
</reference>
<evidence type="ECO:0000313" key="3">
    <source>
        <dbReference type="Proteomes" id="UP000323866"/>
    </source>
</evidence>
<evidence type="ECO:0000313" key="4">
    <source>
        <dbReference type="Proteomes" id="UP001570846"/>
    </source>
</evidence>
<dbReference type="Proteomes" id="UP000323866">
    <property type="component" value="Unassembled WGS sequence"/>
</dbReference>
<dbReference type="EMBL" id="VKKZ01000025">
    <property type="protein sequence ID" value="KAA6430783.1"/>
    <property type="molecule type" value="Genomic_DNA"/>
</dbReference>